<dbReference type="Proteomes" id="UP000664940">
    <property type="component" value="Unassembled WGS sequence"/>
</dbReference>
<dbReference type="AlphaFoldDB" id="A0A834B6N3"/>
<name>A0A834B6N3_9CHIR</name>
<evidence type="ECO:0000313" key="2">
    <source>
        <dbReference type="EMBL" id="KAF6125205.1"/>
    </source>
</evidence>
<dbReference type="EMBL" id="JABVXQ010000002">
    <property type="protein sequence ID" value="KAF6125205.1"/>
    <property type="molecule type" value="Genomic_DNA"/>
</dbReference>
<reference evidence="2 3" key="1">
    <citation type="journal article" date="2020" name="Nature">
        <title>Six reference-quality genomes reveal evolution of bat adaptations.</title>
        <authorList>
            <person name="Jebb D."/>
            <person name="Huang Z."/>
            <person name="Pippel M."/>
            <person name="Hughes G.M."/>
            <person name="Lavrichenko K."/>
            <person name="Devanna P."/>
            <person name="Winkler S."/>
            <person name="Jermiin L.S."/>
            <person name="Skirmuntt E.C."/>
            <person name="Katzourakis A."/>
            <person name="Burkitt-Gray L."/>
            <person name="Ray D.A."/>
            <person name="Sullivan K.A.M."/>
            <person name="Roscito J.G."/>
            <person name="Kirilenko B.M."/>
            <person name="Davalos L.M."/>
            <person name="Corthals A.P."/>
            <person name="Power M.L."/>
            <person name="Jones G."/>
            <person name="Ransome R.D."/>
            <person name="Dechmann D.K.N."/>
            <person name="Locatelli A.G."/>
            <person name="Puechmaille S.J."/>
            <person name="Fedrigo O."/>
            <person name="Jarvis E.D."/>
            <person name="Hiller M."/>
            <person name="Vernes S.C."/>
            <person name="Myers E.W."/>
            <person name="Teeling E.C."/>
        </authorList>
    </citation>
    <scope>NUCLEOTIDE SEQUENCE [LARGE SCALE GENOMIC DNA]</scope>
    <source>
        <strain evidence="2">Bat1K_MPI-CBG_1</strain>
    </source>
</reference>
<evidence type="ECO:0000256" key="1">
    <source>
        <dbReference type="SAM" id="MobiDB-lite"/>
    </source>
</evidence>
<comment type="caution">
    <text evidence="2">The sequence shown here is derived from an EMBL/GenBank/DDBJ whole genome shotgun (WGS) entry which is preliminary data.</text>
</comment>
<protein>
    <submittedName>
        <fullName evidence="2">Uncharacterized protein</fullName>
    </submittedName>
</protein>
<organism evidence="2 3">
    <name type="scientific">Phyllostomus discolor</name>
    <name type="common">pale spear-nosed bat</name>
    <dbReference type="NCBI Taxonomy" id="89673"/>
    <lineage>
        <taxon>Eukaryota</taxon>
        <taxon>Metazoa</taxon>
        <taxon>Chordata</taxon>
        <taxon>Craniata</taxon>
        <taxon>Vertebrata</taxon>
        <taxon>Euteleostomi</taxon>
        <taxon>Mammalia</taxon>
        <taxon>Eutheria</taxon>
        <taxon>Laurasiatheria</taxon>
        <taxon>Chiroptera</taxon>
        <taxon>Yangochiroptera</taxon>
        <taxon>Phyllostomidae</taxon>
        <taxon>Phyllostominae</taxon>
        <taxon>Phyllostomus</taxon>
    </lineage>
</organism>
<feature type="region of interest" description="Disordered" evidence="1">
    <location>
        <begin position="96"/>
        <end position="121"/>
    </location>
</feature>
<accession>A0A834B6N3</accession>
<sequence length="121" mass="12995">MAISAELGAVPTLKEDLGGWTNPHPPGPLSAFWGLSLQRSRGMRAAKAQLMGMEMGTEETTRQAGLAEITGEPRTFWQPLFVLNLPSYLPEIGTQKTEVSAQHLPRASTLGSQKPQPPTGS</sequence>
<gene>
    <name evidence="2" type="ORF">HJG60_009728</name>
</gene>
<proteinExistence type="predicted"/>
<evidence type="ECO:0000313" key="3">
    <source>
        <dbReference type="Proteomes" id="UP000664940"/>
    </source>
</evidence>